<organism evidence="2 3">
    <name type="scientific">Coptotermes formosanus</name>
    <name type="common">Formosan subterranean termite</name>
    <dbReference type="NCBI Taxonomy" id="36987"/>
    <lineage>
        <taxon>Eukaryota</taxon>
        <taxon>Metazoa</taxon>
        <taxon>Ecdysozoa</taxon>
        <taxon>Arthropoda</taxon>
        <taxon>Hexapoda</taxon>
        <taxon>Insecta</taxon>
        <taxon>Pterygota</taxon>
        <taxon>Neoptera</taxon>
        <taxon>Polyneoptera</taxon>
        <taxon>Dictyoptera</taxon>
        <taxon>Blattodea</taxon>
        <taxon>Blattoidea</taxon>
        <taxon>Termitoidae</taxon>
        <taxon>Rhinotermitidae</taxon>
        <taxon>Coptotermes</taxon>
    </lineage>
</organism>
<dbReference type="Gene3D" id="3.15.10.50">
    <property type="match status" value="1"/>
</dbReference>
<keyword evidence="3" id="KW-1185">Reference proteome</keyword>
<dbReference type="Pfam" id="PF16984">
    <property type="entry name" value="Grp7_allergen"/>
    <property type="match status" value="1"/>
</dbReference>
<dbReference type="AlphaFoldDB" id="A0A6L2PSY3"/>
<gene>
    <name evidence="2" type="ORF">Cfor_00079</name>
</gene>
<evidence type="ECO:0008006" key="4">
    <source>
        <dbReference type="Google" id="ProtNLM"/>
    </source>
</evidence>
<proteinExistence type="predicted"/>
<dbReference type="Proteomes" id="UP000502823">
    <property type="component" value="Unassembled WGS sequence"/>
</dbReference>
<feature type="signal peptide" evidence="1">
    <location>
        <begin position="1"/>
        <end position="20"/>
    </location>
</feature>
<feature type="chain" id="PRO_5026682389" description="Hemolymph juvenile hormone binding protein (JHBP)" evidence="1">
    <location>
        <begin position="21"/>
        <end position="236"/>
    </location>
</feature>
<dbReference type="OrthoDB" id="6419576at2759"/>
<name>A0A6L2PSY3_COPFO</name>
<dbReference type="InParanoid" id="A0A6L2PSY3"/>
<dbReference type="EMBL" id="BLKM01009030">
    <property type="protein sequence ID" value="GFG35606.1"/>
    <property type="molecule type" value="Genomic_DNA"/>
</dbReference>
<dbReference type="PROSITE" id="PS51257">
    <property type="entry name" value="PROKAR_LIPOPROTEIN"/>
    <property type="match status" value="1"/>
</dbReference>
<dbReference type="InterPro" id="IPR038602">
    <property type="entry name" value="Mite_allergen_7_sf"/>
</dbReference>
<evidence type="ECO:0000313" key="2">
    <source>
        <dbReference type="EMBL" id="GFG35606.1"/>
    </source>
</evidence>
<comment type="caution">
    <text evidence="2">The sequence shown here is derived from an EMBL/GenBank/DDBJ whole genome shotgun (WGS) entry which is preliminary data.</text>
</comment>
<evidence type="ECO:0000313" key="3">
    <source>
        <dbReference type="Proteomes" id="UP000502823"/>
    </source>
</evidence>
<evidence type="ECO:0000256" key="1">
    <source>
        <dbReference type="SAM" id="SignalP"/>
    </source>
</evidence>
<accession>A0A6L2PSY3</accession>
<dbReference type="InterPro" id="IPR020234">
    <property type="entry name" value="Mite_allergen_group-7"/>
</dbReference>
<reference evidence="3" key="1">
    <citation type="submission" date="2020-01" db="EMBL/GenBank/DDBJ databases">
        <title>Draft genome sequence of the Termite Coptotermes fromosanus.</title>
        <authorList>
            <person name="Itakura S."/>
            <person name="Yosikawa Y."/>
            <person name="Umezawa K."/>
        </authorList>
    </citation>
    <scope>NUCLEOTIDE SEQUENCE [LARGE SCALE GENOMIC DNA]</scope>
</reference>
<protein>
    <recommendedName>
        <fullName evidence="4">Hemolymph juvenile hormone binding protein (JHBP)</fullName>
    </recommendedName>
</protein>
<keyword evidence="1" id="KW-0732">Signal</keyword>
<sequence>MKPVATFVLVIALFSCSVYTASVKELTRRNRAEIVERIISGGNAIVDAVLELLRKYALAHSLDPLAVPDMEQKFTVVIFTATFEGFIYLTNGWLRHLTTAIRYGEAHVQISGDLVHITTNIEFNNLLLDYDYRVTVMGIEPSGELAAKAEGLQLAVDLTADLTTYRTTLSSLKVLNASNIAIEVQGGGGLDGIVNEIVGIARPYFQQDILNFVEEKMRSTLEEALVDFDIREIFEP</sequence>